<accession>A0A1Y4IPU4</accession>
<dbReference type="EMBL" id="NFJX01000008">
    <property type="protein sequence ID" value="OUP18882.1"/>
    <property type="molecule type" value="Genomic_DNA"/>
</dbReference>
<dbReference type="GeneID" id="93525813"/>
<dbReference type="RefSeq" id="WP_008772261.1">
    <property type="nucleotide sequence ID" value="NZ_BAABYH010000001.1"/>
</dbReference>
<dbReference type="AlphaFoldDB" id="A0A1Y4IPU4"/>
<protein>
    <submittedName>
        <fullName evidence="1">Uncharacterized protein</fullName>
    </submittedName>
</protein>
<proteinExistence type="predicted"/>
<gene>
    <name evidence="1" type="ORF">B5F32_10700</name>
</gene>
<reference evidence="2" key="1">
    <citation type="submission" date="2017-04" db="EMBL/GenBank/DDBJ databases">
        <title>Function of individual gut microbiota members based on whole genome sequencing of pure cultures obtained from chicken caecum.</title>
        <authorList>
            <person name="Medvecky M."/>
            <person name="Cejkova D."/>
            <person name="Polansky O."/>
            <person name="Karasova D."/>
            <person name="Kubasova T."/>
            <person name="Cizek A."/>
            <person name="Rychlik I."/>
        </authorList>
    </citation>
    <scope>NUCLEOTIDE SEQUENCE [LARGE SCALE GENOMIC DNA]</scope>
    <source>
        <strain evidence="2">An199</strain>
    </source>
</reference>
<comment type="caution">
    <text evidence="1">The sequence shown here is derived from an EMBL/GenBank/DDBJ whole genome shotgun (WGS) entry which is preliminary data.</text>
</comment>
<name>A0A1Y4IPU4_PARDI</name>
<dbReference type="Proteomes" id="UP000195950">
    <property type="component" value="Unassembled WGS sequence"/>
</dbReference>
<organism evidence="1 2">
    <name type="scientific">Parabacteroides distasonis</name>
    <dbReference type="NCBI Taxonomy" id="823"/>
    <lineage>
        <taxon>Bacteria</taxon>
        <taxon>Pseudomonadati</taxon>
        <taxon>Bacteroidota</taxon>
        <taxon>Bacteroidia</taxon>
        <taxon>Bacteroidales</taxon>
        <taxon>Tannerellaceae</taxon>
        <taxon>Parabacteroides</taxon>
    </lineage>
</organism>
<evidence type="ECO:0000313" key="1">
    <source>
        <dbReference type="EMBL" id="OUP18882.1"/>
    </source>
</evidence>
<sequence length="92" mass="10689">MNTYYNKELAYKYIKETINDGLNKMGNPQLSDLICDAWIKYSRDILELTTKSYNPSILLNYLRIISSFNSSTPPFQKISICLEYLIGILKLL</sequence>
<evidence type="ECO:0000313" key="2">
    <source>
        <dbReference type="Proteomes" id="UP000195950"/>
    </source>
</evidence>